<dbReference type="Proteomes" id="UP001318300">
    <property type="component" value="Unassembled WGS sequence"/>
</dbReference>
<keyword evidence="2" id="KW-1185">Reference proteome</keyword>
<sequence length="110" mass="12407">MATKKTITKTTTEVRNVFTVMTDLGDQHVSRRFEGAWASSERDLEDPNVVGRSIDQQFAELCQEWGLGHQTALSVFQIEKRTTHYVQEVDIEATEMSRRVVETGATDGSD</sequence>
<protein>
    <submittedName>
        <fullName evidence="1">Uncharacterized protein</fullName>
    </submittedName>
</protein>
<evidence type="ECO:0000313" key="1">
    <source>
        <dbReference type="EMBL" id="NII42279.1"/>
    </source>
</evidence>
<gene>
    <name evidence="1" type="ORF">E9228_002937</name>
</gene>
<name>A0ABX0TDL5_9MICO</name>
<accession>A0ABX0TDL5</accession>
<dbReference type="EMBL" id="JAAOYO010000004">
    <property type="protein sequence ID" value="NII42279.1"/>
    <property type="molecule type" value="Genomic_DNA"/>
</dbReference>
<dbReference type="RefSeq" id="WP_166781254.1">
    <property type="nucleotide sequence ID" value="NZ_JAAOYO010000004.1"/>
</dbReference>
<evidence type="ECO:0000313" key="2">
    <source>
        <dbReference type="Proteomes" id="UP001318300"/>
    </source>
</evidence>
<proteinExistence type="predicted"/>
<organism evidence="1 2">
    <name type="scientific">Curtobacterium salicis</name>
    <dbReference type="NCBI Taxonomy" id="1779862"/>
    <lineage>
        <taxon>Bacteria</taxon>
        <taxon>Bacillati</taxon>
        <taxon>Actinomycetota</taxon>
        <taxon>Actinomycetes</taxon>
        <taxon>Micrococcales</taxon>
        <taxon>Microbacteriaceae</taxon>
        <taxon>Curtobacterium</taxon>
    </lineage>
</organism>
<comment type="caution">
    <text evidence="1">The sequence shown here is derived from an EMBL/GenBank/DDBJ whole genome shotgun (WGS) entry which is preliminary data.</text>
</comment>
<reference evidence="1 2" key="1">
    <citation type="submission" date="2020-03" db="EMBL/GenBank/DDBJ databases">
        <title>Above-ground endophytic microbial communities from plants in different locations in the United States.</title>
        <authorList>
            <person name="Frank C."/>
        </authorList>
    </citation>
    <scope>NUCLEOTIDE SEQUENCE [LARGE SCALE GENOMIC DNA]</scope>
    <source>
        <strain evidence="1 2">WW7</strain>
    </source>
</reference>